<dbReference type="Pfam" id="PF25536">
    <property type="entry name" value="DUF7920"/>
    <property type="match status" value="1"/>
</dbReference>
<dbReference type="PANTHER" id="PTHR38566">
    <property type="entry name" value="RNA_LIG_T4_1 DOMAIN-CONTAINING PROTEIN"/>
    <property type="match status" value="1"/>
</dbReference>
<sequence length="519" mass="58996">MASKSPPCSAFAAPAARLSDELCCFLDALECDRAANTVEHMRRGRQQLEAFLLQQHGGSTTFEQVIDKESSQWKEHVEKAKENDDVRVQQRSVLPELLPGLQHLNDIKVGKPGRPDDAVYLKNQYAREWLPRGNCIAEWKTQETTYFFPLIRGYRKFTGQEDDGELKKRTGKEAEELSKFFTKPQIQSKWVISTTKENGEAGHLSVVKRSDGEFVYVLGSKNTHLIAQTVEDVERTRDSQKKESGDPFFAAAPIAIAILRMLLALEPAKRNLLSEFLWQTRATASFEVLCPSHQHVQLLDYLSEDTPVFYGLSLMTLNTLEETEICVNPVLPYEFMRALGVRTVKYDIVEFNEDAFSAALERSKRAYQHEGGVHLFLDDDASVIGMQKHKSVWYVCLRAIREKAKTFCRILNSKKPPKGRAKPVTSKKALAMGKEFMRNRFQAIPGFFKISNEVSDTYEALGEQFLEYLFVNELFSGEAVGVEQEEKCKQVARDVADLFPVVWKRFLIQTGASDVVEQQ</sequence>
<reference evidence="2" key="1">
    <citation type="submission" date="2020-03" db="EMBL/GenBank/DDBJ databases">
        <title>Hybrid Assembly of Korean Phytophthora infestans isolates.</title>
        <authorList>
            <person name="Prokchorchik M."/>
            <person name="Lee Y."/>
            <person name="Seo J."/>
            <person name="Cho J.-H."/>
            <person name="Park Y.-E."/>
            <person name="Jang D.-C."/>
            <person name="Im J.-S."/>
            <person name="Choi J.-G."/>
            <person name="Park H.-J."/>
            <person name="Lee G.-B."/>
            <person name="Lee Y.-G."/>
            <person name="Hong S.-Y."/>
            <person name="Cho K."/>
            <person name="Sohn K.H."/>
        </authorList>
    </citation>
    <scope>NUCLEOTIDE SEQUENCE</scope>
    <source>
        <strain evidence="2">KR_2_A2</strain>
    </source>
</reference>
<dbReference type="PANTHER" id="PTHR38566:SF1">
    <property type="entry name" value="CHROMOSOME UNDETERMINED SCAFFOLD_18, WHOLE GENOME SHOTGUN SEQUENCE"/>
    <property type="match status" value="1"/>
</dbReference>
<accession>A0A8S9U7Y1</accession>
<proteinExistence type="predicted"/>
<name>A0A8S9U7Y1_PHYIN</name>
<dbReference type="EMBL" id="JAACNO010002121">
    <property type="protein sequence ID" value="KAF4135547.1"/>
    <property type="molecule type" value="Genomic_DNA"/>
</dbReference>
<dbReference type="AlphaFoldDB" id="A0A8S9U7Y1"/>
<evidence type="ECO:0000313" key="4">
    <source>
        <dbReference type="Proteomes" id="UP000704712"/>
    </source>
</evidence>
<evidence type="ECO:0000313" key="3">
    <source>
        <dbReference type="EMBL" id="KAF4145560.1"/>
    </source>
</evidence>
<comment type="caution">
    <text evidence="2">The sequence shown here is derived from an EMBL/GenBank/DDBJ whole genome shotgun (WGS) entry which is preliminary data.</text>
</comment>
<dbReference type="EMBL" id="JAACNO010000721">
    <property type="protein sequence ID" value="KAF4145560.1"/>
    <property type="molecule type" value="Genomic_DNA"/>
</dbReference>
<evidence type="ECO:0000259" key="1">
    <source>
        <dbReference type="Pfam" id="PF25536"/>
    </source>
</evidence>
<gene>
    <name evidence="3" type="ORF">GN958_ATG05235</name>
    <name evidence="2" type="ORF">GN958_ATG15267</name>
</gene>
<organism evidence="2 4">
    <name type="scientific">Phytophthora infestans</name>
    <name type="common">Potato late blight agent</name>
    <name type="synonym">Botrytis infestans</name>
    <dbReference type="NCBI Taxonomy" id="4787"/>
    <lineage>
        <taxon>Eukaryota</taxon>
        <taxon>Sar</taxon>
        <taxon>Stramenopiles</taxon>
        <taxon>Oomycota</taxon>
        <taxon>Peronosporomycetes</taxon>
        <taxon>Peronosporales</taxon>
        <taxon>Peronosporaceae</taxon>
        <taxon>Phytophthora</taxon>
    </lineage>
</organism>
<dbReference type="Proteomes" id="UP000704712">
    <property type="component" value="Unassembled WGS sequence"/>
</dbReference>
<dbReference type="InterPro" id="IPR057680">
    <property type="entry name" value="DUF7920"/>
</dbReference>
<feature type="domain" description="DUF7920" evidence="1">
    <location>
        <begin position="196"/>
        <end position="400"/>
    </location>
</feature>
<protein>
    <recommendedName>
        <fullName evidence="1">DUF7920 domain-containing protein</fullName>
    </recommendedName>
</protein>
<evidence type="ECO:0000313" key="2">
    <source>
        <dbReference type="EMBL" id="KAF4135547.1"/>
    </source>
</evidence>